<dbReference type="PANTHER" id="PTHR33055:SF3">
    <property type="entry name" value="PUTATIVE TRANSPOSASE FOR IS117-RELATED"/>
    <property type="match status" value="1"/>
</dbReference>
<gene>
    <name evidence="3" type="ORF">RM531_15640</name>
</gene>
<comment type="caution">
    <text evidence="3">The sequence shown here is derived from an EMBL/GenBank/DDBJ whole genome shotgun (WGS) entry which is preliminary data.</text>
</comment>
<dbReference type="PANTHER" id="PTHR33055">
    <property type="entry name" value="TRANSPOSASE FOR INSERTION SEQUENCE ELEMENT IS1111A"/>
    <property type="match status" value="1"/>
</dbReference>
<dbReference type="InterPro" id="IPR047650">
    <property type="entry name" value="Transpos_IS110"/>
</dbReference>
<accession>A0ABU3BCA0</accession>
<name>A0ABU3BCA0_9GAMM</name>
<organism evidence="3 4">
    <name type="scientific">Spectribacter acetivorans</name>
    <dbReference type="NCBI Taxonomy" id="3075603"/>
    <lineage>
        <taxon>Bacteria</taxon>
        <taxon>Pseudomonadati</taxon>
        <taxon>Pseudomonadota</taxon>
        <taxon>Gammaproteobacteria</taxon>
        <taxon>Salinisphaerales</taxon>
        <taxon>Salinisphaeraceae</taxon>
        <taxon>Spectribacter</taxon>
    </lineage>
</organism>
<dbReference type="RefSeq" id="WP_311660631.1">
    <property type="nucleotide sequence ID" value="NZ_JAVRHY010000024.1"/>
</dbReference>
<evidence type="ECO:0000259" key="2">
    <source>
        <dbReference type="Pfam" id="PF02371"/>
    </source>
</evidence>
<feature type="domain" description="Transposase IS116/IS110/IS902 C-terminal" evidence="2">
    <location>
        <begin position="211"/>
        <end position="290"/>
    </location>
</feature>
<evidence type="ECO:0000313" key="3">
    <source>
        <dbReference type="EMBL" id="MDT0619904.1"/>
    </source>
</evidence>
<dbReference type="Pfam" id="PF02371">
    <property type="entry name" value="Transposase_20"/>
    <property type="match status" value="1"/>
</dbReference>
<reference evidence="3 4" key="1">
    <citation type="submission" date="2023-09" db="EMBL/GenBank/DDBJ databases">
        <authorList>
            <person name="Rey-Velasco X."/>
        </authorList>
    </citation>
    <scope>NUCLEOTIDE SEQUENCE [LARGE SCALE GENOMIC DNA]</scope>
    <source>
        <strain evidence="3 4">P385</strain>
    </source>
</reference>
<dbReference type="Proteomes" id="UP001259982">
    <property type="component" value="Unassembled WGS sequence"/>
</dbReference>
<evidence type="ECO:0000259" key="1">
    <source>
        <dbReference type="Pfam" id="PF01548"/>
    </source>
</evidence>
<feature type="domain" description="Transposase IS110-like N-terminal" evidence="1">
    <location>
        <begin position="8"/>
        <end position="148"/>
    </location>
</feature>
<proteinExistence type="predicted"/>
<evidence type="ECO:0000313" key="4">
    <source>
        <dbReference type="Proteomes" id="UP001259982"/>
    </source>
</evidence>
<dbReference type="InterPro" id="IPR003346">
    <property type="entry name" value="Transposase_20"/>
</dbReference>
<dbReference type="EMBL" id="JAVRHY010000024">
    <property type="protein sequence ID" value="MDT0619904.1"/>
    <property type="molecule type" value="Genomic_DNA"/>
</dbReference>
<dbReference type="Pfam" id="PF01548">
    <property type="entry name" value="DEDD_Tnp_IS110"/>
    <property type="match status" value="1"/>
</dbReference>
<dbReference type="NCBIfam" id="NF033542">
    <property type="entry name" value="transpos_IS110"/>
    <property type="match status" value="1"/>
</dbReference>
<sequence length="337" mass="37377">MRNQITSLGIDLAKNVFELCGLDAGHAVVYRRRVRRGQLLATLAQLNVEVVGLEACAGAHDWARRFRELGHDVRLLAPQHVKPFVQGQKNDRQDAQAIAVAATQGHLPTVAIKSRDQQDIQSLHRVRELHKQQRTQLINQARGLLHEYGLVLPAGVAGFRRGAAAALDDARLSPLLRQLLADLLARYRATDDQVRAYDRQIEALGRQLPVCRRLQAIEGIGPLTATALYAHVGDARYFARGRQFSASLGLVPRQYSSGDKRRLGGISKRGDRYLRTLLIHGARAVLTRAQHLSGRRGAWLRQRLAQQGANRAAVALANKNARIAWALMAHDCDYQPA</sequence>
<keyword evidence="4" id="KW-1185">Reference proteome</keyword>
<protein>
    <submittedName>
        <fullName evidence="3">IS110 family transposase</fullName>
    </submittedName>
</protein>
<dbReference type="InterPro" id="IPR002525">
    <property type="entry name" value="Transp_IS110-like_N"/>
</dbReference>